<evidence type="ECO:0000259" key="4">
    <source>
        <dbReference type="PROSITE" id="PS51677"/>
    </source>
</evidence>
<dbReference type="PANTHER" id="PTHR10587:SF133">
    <property type="entry name" value="CHITIN DEACETYLASE 1-RELATED"/>
    <property type="match status" value="1"/>
</dbReference>
<accession>A0ABV8SAX1</accession>
<dbReference type="EMBL" id="JBHSED010000013">
    <property type="protein sequence ID" value="MFC4303654.1"/>
    <property type="molecule type" value="Genomic_DNA"/>
</dbReference>
<dbReference type="Pfam" id="PF01522">
    <property type="entry name" value="Polysacc_deac_1"/>
    <property type="match status" value="1"/>
</dbReference>
<dbReference type="PANTHER" id="PTHR10587">
    <property type="entry name" value="GLYCOSYL TRANSFERASE-RELATED"/>
    <property type="match status" value="1"/>
</dbReference>
<gene>
    <name evidence="5" type="ORF">ACFO1S_09315</name>
</gene>
<dbReference type="RefSeq" id="WP_204602637.1">
    <property type="nucleotide sequence ID" value="NZ_JBHSED010000013.1"/>
</dbReference>
<reference evidence="6" key="1">
    <citation type="journal article" date="2019" name="Int. J. Syst. Evol. Microbiol.">
        <title>The Global Catalogue of Microorganisms (GCM) 10K type strain sequencing project: providing services to taxonomists for standard genome sequencing and annotation.</title>
        <authorList>
            <consortium name="The Broad Institute Genomics Platform"/>
            <consortium name="The Broad Institute Genome Sequencing Center for Infectious Disease"/>
            <person name="Wu L."/>
            <person name="Ma J."/>
        </authorList>
    </citation>
    <scope>NUCLEOTIDE SEQUENCE [LARGE SCALE GENOMIC DNA]</scope>
    <source>
        <strain evidence="6">CGMCC 4.1641</strain>
    </source>
</reference>
<keyword evidence="6" id="KW-1185">Reference proteome</keyword>
<protein>
    <submittedName>
        <fullName evidence="5">Polysaccharide deacetylase family protein</fullName>
    </submittedName>
</protein>
<dbReference type="Gene3D" id="3.20.20.370">
    <property type="entry name" value="Glycoside hydrolase/deacetylase"/>
    <property type="match status" value="1"/>
</dbReference>
<dbReference type="PROSITE" id="PS51677">
    <property type="entry name" value="NODB"/>
    <property type="match status" value="1"/>
</dbReference>
<dbReference type="Proteomes" id="UP001595755">
    <property type="component" value="Unassembled WGS sequence"/>
</dbReference>
<dbReference type="CDD" id="cd10917">
    <property type="entry name" value="CE4_NodB_like_6s_7s"/>
    <property type="match status" value="1"/>
</dbReference>
<evidence type="ECO:0000313" key="5">
    <source>
        <dbReference type="EMBL" id="MFC4303654.1"/>
    </source>
</evidence>
<evidence type="ECO:0000256" key="1">
    <source>
        <dbReference type="ARBA" id="ARBA00022723"/>
    </source>
</evidence>
<feature type="compositionally biased region" description="Polar residues" evidence="3">
    <location>
        <begin position="57"/>
        <end position="66"/>
    </location>
</feature>
<evidence type="ECO:0000313" key="6">
    <source>
        <dbReference type="Proteomes" id="UP001595755"/>
    </source>
</evidence>
<keyword evidence="2" id="KW-0378">Hydrolase</keyword>
<comment type="caution">
    <text evidence="5">The sequence shown here is derived from an EMBL/GenBank/DDBJ whole genome shotgun (WGS) entry which is preliminary data.</text>
</comment>
<feature type="domain" description="NodB homology" evidence="4">
    <location>
        <begin position="115"/>
        <end position="298"/>
    </location>
</feature>
<dbReference type="InterPro" id="IPR002509">
    <property type="entry name" value="NODB_dom"/>
</dbReference>
<feature type="region of interest" description="Disordered" evidence="3">
    <location>
        <begin position="54"/>
        <end position="111"/>
    </location>
</feature>
<organism evidence="5 6">
    <name type="scientific">Cohnella boryungensis</name>
    <dbReference type="NCBI Taxonomy" id="768479"/>
    <lineage>
        <taxon>Bacteria</taxon>
        <taxon>Bacillati</taxon>
        <taxon>Bacillota</taxon>
        <taxon>Bacilli</taxon>
        <taxon>Bacillales</taxon>
        <taxon>Paenibacillaceae</taxon>
        <taxon>Cohnella</taxon>
    </lineage>
</organism>
<evidence type="ECO:0000256" key="3">
    <source>
        <dbReference type="SAM" id="MobiDB-lite"/>
    </source>
</evidence>
<name>A0ABV8SAX1_9BACL</name>
<sequence>MRGKRLKFKRLRWSRASLLLLSAVLVGGAFVYTWQHIGLSGAHVADAATPEAVVSKPDSTGSTATPAESALPAVKPGKTTSAKPPASQQGGTASEKPVESKPSSPTAPVKDVHRKLVALTFDDGPDHKYTERILDILKEHDVKATFFLVGTQVKKYPKTAKRIAEEGHSIGNHTWSHGNLTKLSAKARAEQIDKAQKEIVKATGTTPRILRAPYGAVSDAVLKSVHKGNMKHVAWTVDTKDWAGSSVEDMYKNVMTNTKEGGIILMHSFGGRKDALEHTVKLLPLVIRDLQAKGYELVTVDEMVDSEQYRSSVIK</sequence>
<dbReference type="InterPro" id="IPR050248">
    <property type="entry name" value="Polysacc_deacetylase_ArnD"/>
</dbReference>
<feature type="compositionally biased region" description="Polar residues" evidence="3">
    <location>
        <begin position="78"/>
        <end position="92"/>
    </location>
</feature>
<dbReference type="InterPro" id="IPR011330">
    <property type="entry name" value="Glyco_hydro/deAcase_b/a-brl"/>
</dbReference>
<proteinExistence type="predicted"/>
<dbReference type="SUPFAM" id="SSF88713">
    <property type="entry name" value="Glycoside hydrolase/deacetylase"/>
    <property type="match status" value="1"/>
</dbReference>
<keyword evidence="1" id="KW-0479">Metal-binding</keyword>
<evidence type="ECO:0000256" key="2">
    <source>
        <dbReference type="ARBA" id="ARBA00022801"/>
    </source>
</evidence>